<dbReference type="InterPro" id="IPR050744">
    <property type="entry name" value="AI-2_Isomerase_LsrG"/>
</dbReference>
<name>A0A1R0FAK3_9HYPH</name>
<dbReference type="SUPFAM" id="SSF54909">
    <property type="entry name" value="Dimeric alpha+beta barrel"/>
    <property type="match status" value="1"/>
</dbReference>
<dbReference type="PANTHER" id="PTHR33336:SF15">
    <property type="entry name" value="ABM DOMAIN-CONTAINING PROTEIN"/>
    <property type="match status" value="1"/>
</dbReference>
<dbReference type="InterPro" id="IPR011008">
    <property type="entry name" value="Dimeric_a/b-barrel"/>
</dbReference>
<evidence type="ECO:0000313" key="2">
    <source>
        <dbReference type="EMBL" id="OLY43995.1"/>
    </source>
</evidence>
<comment type="caution">
    <text evidence="2">The sequence shown here is derived from an EMBL/GenBank/DDBJ whole genome shotgun (WGS) entry which is preliminary data.</text>
</comment>
<keyword evidence="2" id="KW-0503">Monooxygenase</keyword>
<evidence type="ECO:0000259" key="1">
    <source>
        <dbReference type="PROSITE" id="PS51725"/>
    </source>
</evidence>
<dbReference type="RefSeq" id="WP_075869175.1">
    <property type="nucleotide sequence ID" value="NZ_CALYQA010000007.1"/>
</dbReference>
<organism evidence="2 3">
    <name type="scientific">Bartonella apis</name>
    <dbReference type="NCBI Taxonomy" id="1686310"/>
    <lineage>
        <taxon>Bacteria</taxon>
        <taxon>Pseudomonadati</taxon>
        <taxon>Pseudomonadota</taxon>
        <taxon>Alphaproteobacteria</taxon>
        <taxon>Hyphomicrobiales</taxon>
        <taxon>Bartonellaceae</taxon>
        <taxon>Bartonella</taxon>
    </lineage>
</organism>
<dbReference type="PANTHER" id="PTHR33336">
    <property type="entry name" value="QUINOL MONOOXYGENASE YGIN-RELATED"/>
    <property type="match status" value="1"/>
</dbReference>
<dbReference type="GO" id="GO:0004497">
    <property type="term" value="F:monooxygenase activity"/>
    <property type="evidence" value="ECO:0007669"/>
    <property type="project" value="UniProtKB-KW"/>
</dbReference>
<dbReference type="InterPro" id="IPR007138">
    <property type="entry name" value="ABM_dom"/>
</dbReference>
<dbReference type="OrthoDB" id="9812754at2"/>
<dbReference type="PROSITE" id="PS51725">
    <property type="entry name" value="ABM"/>
    <property type="match status" value="1"/>
</dbReference>
<dbReference type="Gene3D" id="3.30.70.100">
    <property type="match status" value="1"/>
</dbReference>
<protein>
    <submittedName>
        <fullName evidence="2">Quinol monooxygenase YgiN</fullName>
    </submittedName>
</protein>
<dbReference type="EMBL" id="LXYT01000001">
    <property type="protein sequence ID" value="OLY43995.1"/>
    <property type="molecule type" value="Genomic_DNA"/>
</dbReference>
<accession>A0A1R0FAK3</accession>
<dbReference type="AlphaFoldDB" id="A0A1R0FAK3"/>
<dbReference type="GeneID" id="92991380"/>
<keyword evidence="2" id="KW-0560">Oxidoreductase</keyword>
<dbReference type="Proteomes" id="UP000187344">
    <property type="component" value="Unassembled WGS sequence"/>
</dbReference>
<sequence>MIKVIAHFYIKPELVEKTDALFKELVEKSRKDKGCISYELFEVEGDTGHMVFIETWKDKGALDAHSKTEHFVRIIDKLTKMSYKEAVVTAMTQKL</sequence>
<proteinExistence type="predicted"/>
<feature type="domain" description="ABM" evidence="1">
    <location>
        <begin position="2"/>
        <end position="91"/>
    </location>
</feature>
<reference evidence="2 3" key="1">
    <citation type="submission" date="2016-12" db="EMBL/GenBank/DDBJ databases">
        <title>Comparative genomics of Bartonella apis.</title>
        <authorList>
            <person name="Engel P."/>
        </authorList>
    </citation>
    <scope>NUCLEOTIDE SEQUENCE [LARGE SCALE GENOMIC DNA]</scope>
    <source>
        <strain evidence="2 3">PEB0149</strain>
    </source>
</reference>
<keyword evidence="3" id="KW-1185">Reference proteome</keyword>
<evidence type="ECO:0000313" key="3">
    <source>
        <dbReference type="Proteomes" id="UP000187344"/>
    </source>
</evidence>
<dbReference type="Pfam" id="PF03992">
    <property type="entry name" value="ABM"/>
    <property type="match status" value="1"/>
</dbReference>
<gene>
    <name evidence="2" type="ORF">PEB0149_014450</name>
</gene>